<evidence type="ECO:0000313" key="3">
    <source>
        <dbReference type="EMBL" id="QDF64777.1"/>
    </source>
</evidence>
<keyword evidence="1" id="KW-0472">Membrane</keyword>
<name>A0A4Y6I642_9MOLU</name>
<evidence type="ECO:0000313" key="4">
    <source>
        <dbReference type="Proteomes" id="UP000305457"/>
    </source>
</evidence>
<dbReference type="RefSeq" id="WP_139591966.1">
    <property type="nucleotide sequence ID" value="NZ_CP040825.1"/>
</dbReference>
<reference evidence="3 5" key="1">
    <citation type="submission" date="2019-06" db="EMBL/GenBank/DDBJ databases">
        <title>Mycoplasma nasistruthionis sp. nov. str Ms03.</title>
        <authorList>
            <person name="Botes A."/>
        </authorList>
    </citation>
    <scope>NUCLEOTIDE SEQUENCE [LARGE SCALE GENOMIC DNA]</scope>
    <source>
        <strain evidence="3 5">Ms03</strain>
    </source>
</reference>
<organism evidence="3 5">
    <name type="scientific">Mycoplasma nasistruthionis</name>
    <dbReference type="NCBI Taxonomy" id="353852"/>
    <lineage>
        <taxon>Bacteria</taxon>
        <taxon>Bacillati</taxon>
        <taxon>Mycoplasmatota</taxon>
        <taxon>Mollicutes</taxon>
        <taxon>Mycoplasmataceae</taxon>
        <taxon>Mycoplasma</taxon>
    </lineage>
</organism>
<dbReference type="AlphaFoldDB" id="A0A4Y6I642"/>
<dbReference type="EMBL" id="CP041147">
    <property type="protein sequence ID" value="QDF64777.1"/>
    <property type="molecule type" value="Genomic_DNA"/>
</dbReference>
<proteinExistence type="predicted"/>
<feature type="transmembrane region" description="Helical" evidence="1">
    <location>
        <begin position="57"/>
        <end position="81"/>
    </location>
</feature>
<dbReference type="OrthoDB" id="399879at2"/>
<dbReference type="Proteomes" id="UP000315201">
    <property type="component" value="Chromosome"/>
</dbReference>
<dbReference type="Proteomes" id="UP000305457">
    <property type="component" value="Chromosome"/>
</dbReference>
<evidence type="ECO:0000313" key="2">
    <source>
        <dbReference type="EMBL" id="QCZ36483.1"/>
    </source>
</evidence>
<keyword evidence="1" id="KW-0812">Transmembrane</keyword>
<keyword evidence="5" id="KW-1185">Reference proteome</keyword>
<evidence type="ECO:0000256" key="1">
    <source>
        <dbReference type="SAM" id="Phobius"/>
    </source>
</evidence>
<sequence length="91" mass="10216">MKNYKRKVITWLILTIIAFIAIITLSILINSLSSTLELTEKVTLDQKIVDTYQFTKAYSIGGLALSCLIFVIGSVISYAGLKSWKYAEMFS</sequence>
<gene>
    <name evidence="2" type="ORF">FG904_00370</name>
    <name evidence="3" type="ORF">FIV53_00360</name>
</gene>
<evidence type="ECO:0000313" key="5">
    <source>
        <dbReference type="Proteomes" id="UP000315201"/>
    </source>
</evidence>
<dbReference type="EMBL" id="CP040825">
    <property type="protein sequence ID" value="QCZ36483.1"/>
    <property type="molecule type" value="Genomic_DNA"/>
</dbReference>
<keyword evidence="1" id="KW-1133">Transmembrane helix</keyword>
<accession>A0A5B7XX32</accession>
<feature type="transmembrane region" description="Helical" evidence="1">
    <location>
        <begin position="9"/>
        <end position="29"/>
    </location>
</feature>
<dbReference type="KEGG" id="mnh:FG904_00370"/>
<accession>A0A4Y6I642</accession>
<protein>
    <submittedName>
        <fullName evidence="3">Uncharacterized protein</fullName>
    </submittedName>
</protein>
<reference evidence="2 4" key="2">
    <citation type="submission" date="2019-06" db="EMBL/GenBank/DDBJ databases">
        <title>Mycoplasma sp. 2F1A isolated from ostrich.</title>
        <authorList>
            <person name="Spergser J."/>
        </authorList>
    </citation>
    <scope>NUCLEOTIDE SEQUENCE [LARGE SCALE GENOMIC DNA]</scope>
    <source>
        <strain evidence="2 4">2F1A</strain>
    </source>
</reference>